<feature type="compositionally biased region" description="Polar residues" evidence="1">
    <location>
        <begin position="231"/>
        <end position="242"/>
    </location>
</feature>
<dbReference type="Proteomes" id="UP000277580">
    <property type="component" value="Unassembled WGS sequence"/>
</dbReference>
<feature type="compositionally biased region" description="Basic and acidic residues" evidence="1">
    <location>
        <begin position="368"/>
        <end position="378"/>
    </location>
</feature>
<protein>
    <submittedName>
        <fullName evidence="2">Uncharacterized protein</fullName>
    </submittedName>
</protein>
<dbReference type="EMBL" id="ML119121">
    <property type="protein sequence ID" value="RPB13721.1"/>
    <property type="molecule type" value="Genomic_DNA"/>
</dbReference>
<feature type="region of interest" description="Disordered" evidence="1">
    <location>
        <begin position="346"/>
        <end position="397"/>
    </location>
</feature>
<gene>
    <name evidence="2" type="ORF">P167DRAFT_534711</name>
</gene>
<sequence length="819" mass="90639">MTLARASTLHPKPLPTGPPPPIPTSSDAPEQPTLIFRTGKSIRRAFTTRRSSPQSAERRKRSQSARIEMIGNPVLHQDEEGKTLKTLAKMGVHLDDDFGLIPAGAGAAVPAGGEAAAAAQPPALRKTLTIQRKPVPRHSALPKEPVIVEETIAEEPEPEVESVSDEECKNSNLTTRRDKRRGFVYYGLEEEETEVPRPPPHVMDWKLHNVEEEDEDADEEENEDEEDEDNMSGQESPVSSSCAHEADPVDSIRWSFLAPSIMVKQDTLCLKVAEEKEPVKEKEEVEVREAAEERETVEEREAIEEMGVIDEEAEFSDDSSEGEDVKEMRRELESVENLLGSITASFAQSSTSQQGLMPPVRNGSLKSRFTESREDLQDNTRASSSNSRYDDESPTLGHCPTLNIIKRIEVARNNMGKSADTIESMEKAISRTEDMIVKIKAQTGYGQKTGLTKPEPLQTAEPARRPPFTCTAEGPEESLRAVLSSPTSRKSFSDYLDTTGNSNNKRDSNILRLWLAARAHSAALQFAEQLAEEIKSTCCQEFPDILEPTQNVEVSKIEDTVFKEMLHKEFPEFRRHSQMLPKGVQESLDKLVASPALEPEIPEVVKLELQQKPLSIINPVAEQEQPEQKQQLEQKQRQIYPVSADKTVIDSKKEVMLDSLIKPVPSTGPAPVMKVSGGQQRKIQLSASKHRSFHAVQSFKVDDVADQIPELPKIPLAYRNSAPSTVNMPVLKSAVAVVEHAGVVETTEACTATIADTPALNSKQNEGKKTLADIVRNEIMDKAESTPETEKFDLAAMGIVKRNRAALMQRMAALEGAKI</sequence>
<feature type="compositionally biased region" description="Acidic residues" evidence="1">
    <location>
        <begin position="301"/>
        <end position="322"/>
    </location>
</feature>
<dbReference type="OrthoDB" id="5389487at2759"/>
<feature type="compositionally biased region" description="Polar residues" evidence="1">
    <location>
        <begin position="484"/>
        <end position="500"/>
    </location>
</feature>
<feature type="compositionally biased region" description="Basic and acidic residues" evidence="1">
    <location>
        <begin position="277"/>
        <end position="300"/>
    </location>
</feature>
<feature type="compositionally biased region" description="Acidic residues" evidence="1">
    <location>
        <begin position="151"/>
        <end position="165"/>
    </location>
</feature>
<feature type="region of interest" description="Disordered" evidence="1">
    <location>
        <begin position="277"/>
        <end position="327"/>
    </location>
</feature>
<dbReference type="InParanoid" id="A0A3N4KZF6"/>
<organism evidence="2 3">
    <name type="scientific">Morchella conica CCBAS932</name>
    <dbReference type="NCBI Taxonomy" id="1392247"/>
    <lineage>
        <taxon>Eukaryota</taxon>
        <taxon>Fungi</taxon>
        <taxon>Dikarya</taxon>
        <taxon>Ascomycota</taxon>
        <taxon>Pezizomycotina</taxon>
        <taxon>Pezizomycetes</taxon>
        <taxon>Pezizales</taxon>
        <taxon>Morchellaceae</taxon>
        <taxon>Morchella</taxon>
    </lineage>
</organism>
<feature type="region of interest" description="Disordered" evidence="1">
    <location>
        <begin position="446"/>
        <end position="500"/>
    </location>
</feature>
<feature type="compositionally biased region" description="Acidic residues" evidence="1">
    <location>
        <begin position="211"/>
        <end position="230"/>
    </location>
</feature>
<dbReference type="AlphaFoldDB" id="A0A3N4KZF6"/>
<feature type="region of interest" description="Disordered" evidence="1">
    <location>
        <begin position="134"/>
        <end position="174"/>
    </location>
</feature>
<accession>A0A3N4KZF6</accession>
<evidence type="ECO:0000313" key="2">
    <source>
        <dbReference type="EMBL" id="RPB13721.1"/>
    </source>
</evidence>
<name>A0A3N4KZF6_9PEZI</name>
<proteinExistence type="predicted"/>
<feature type="region of interest" description="Disordered" evidence="1">
    <location>
        <begin position="189"/>
        <end position="246"/>
    </location>
</feature>
<feature type="compositionally biased region" description="Pro residues" evidence="1">
    <location>
        <begin position="12"/>
        <end position="23"/>
    </location>
</feature>
<feature type="region of interest" description="Disordered" evidence="1">
    <location>
        <begin position="1"/>
        <end position="77"/>
    </location>
</feature>
<evidence type="ECO:0000256" key="1">
    <source>
        <dbReference type="SAM" id="MobiDB-lite"/>
    </source>
</evidence>
<reference evidence="2 3" key="1">
    <citation type="journal article" date="2018" name="Nat. Ecol. Evol.">
        <title>Pezizomycetes genomes reveal the molecular basis of ectomycorrhizal truffle lifestyle.</title>
        <authorList>
            <person name="Murat C."/>
            <person name="Payen T."/>
            <person name="Noel B."/>
            <person name="Kuo A."/>
            <person name="Morin E."/>
            <person name="Chen J."/>
            <person name="Kohler A."/>
            <person name="Krizsan K."/>
            <person name="Balestrini R."/>
            <person name="Da Silva C."/>
            <person name="Montanini B."/>
            <person name="Hainaut M."/>
            <person name="Levati E."/>
            <person name="Barry K.W."/>
            <person name="Belfiori B."/>
            <person name="Cichocki N."/>
            <person name="Clum A."/>
            <person name="Dockter R.B."/>
            <person name="Fauchery L."/>
            <person name="Guy J."/>
            <person name="Iotti M."/>
            <person name="Le Tacon F."/>
            <person name="Lindquist E.A."/>
            <person name="Lipzen A."/>
            <person name="Malagnac F."/>
            <person name="Mello A."/>
            <person name="Molinier V."/>
            <person name="Miyauchi S."/>
            <person name="Poulain J."/>
            <person name="Riccioni C."/>
            <person name="Rubini A."/>
            <person name="Sitrit Y."/>
            <person name="Splivallo R."/>
            <person name="Traeger S."/>
            <person name="Wang M."/>
            <person name="Zifcakova L."/>
            <person name="Wipf D."/>
            <person name="Zambonelli A."/>
            <person name="Paolocci F."/>
            <person name="Nowrousian M."/>
            <person name="Ottonello S."/>
            <person name="Baldrian P."/>
            <person name="Spatafora J.W."/>
            <person name="Henrissat B."/>
            <person name="Nagy L.G."/>
            <person name="Aury J.M."/>
            <person name="Wincker P."/>
            <person name="Grigoriev I.V."/>
            <person name="Bonfante P."/>
            <person name="Martin F.M."/>
        </authorList>
    </citation>
    <scope>NUCLEOTIDE SEQUENCE [LARGE SCALE GENOMIC DNA]</scope>
    <source>
        <strain evidence="2 3">CCBAS932</strain>
    </source>
</reference>
<evidence type="ECO:0000313" key="3">
    <source>
        <dbReference type="Proteomes" id="UP000277580"/>
    </source>
</evidence>
<keyword evidence="3" id="KW-1185">Reference proteome</keyword>